<dbReference type="Gene3D" id="2.160.20.10">
    <property type="entry name" value="Single-stranded right-handed beta-helix, Pectin lyase-like"/>
    <property type="match status" value="1"/>
</dbReference>
<reference evidence="2 3" key="1">
    <citation type="submission" date="2018-10" db="EMBL/GenBank/DDBJ databases">
        <title>Ulvibacterium marinum gen. nov., sp. nov., a novel marine bacterium of the family Flavobacteriaceae, isolated from a culture of the green alga Ulva prolifera.</title>
        <authorList>
            <person name="Zhang Z."/>
        </authorList>
    </citation>
    <scope>NUCLEOTIDE SEQUENCE [LARGE SCALE GENOMIC DNA]</scope>
    <source>
        <strain evidence="2 3">CCMM003</strain>
    </source>
</reference>
<accession>A0A3B0CAE1</accession>
<protein>
    <submittedName>
        <fullName evidence="2">Right-handed parallel beta-helix repeat-containing protein</fullName>
    </submittedName>
</protein>
<evidence type="ECO:0000259" key="1">
    <source>
        <dbReference type="Pfam" id="PF13229"/>
    </source>
</evidence>
<dbReference type="OrthoDB" id="211073at2"/>
<name>A0A3B0CAE1_9FLAO</name>
<dbReference type="RefSeq" id="WP_120710652.1">
    <property type="nucleotide sequence ID" value="NZ_RBCJ01000001.1"/>
</dbReference>
<dbReference type="AlphaFoldDB" id="A0A3B0CAE1"/>
<dbReference type="SUPFAM" id="SSF51126">
    <property type="entry name" value="Pectin lyase-like"/>
    <property type="match status" value="1"/>
</dbReference>
<dbReference type="InterPro" id="IPR006626">
    <property type="entry name" value="PbH1"/>
</dbReference>
<proteinExistence type="predicted"/>
<dbReference type="Pfam" id="PF13229">
    <property type="entry name" value="Beta_helix"/>
    <property type="match status" value="1"/>
</dbReference>
<keyword evidence="3" id="KW-1185">Reference proteome</keyword>
<organism evidence="2 3">
    <name type="scientific">Ulvibacterium marinum</name>
    <dbReference type="NCBI Taxonomy" id="2419782"/>
    <lineage>
        <taxon>Bacteria</taxon>
        <taxon>Pseudomonadati</taxon>
        <taxon>Bacteroidota</taxon>
        <taxon>Flavobacteriia</taxon>
        <taxon>Flavobacteriales</taxon>
        <taxon>Flavobacteriaceae</taxon>
        <taxon>Ulvibacterium</taxon>
    </lineage>
</organism>
<evidence type="ECO:0000313" key="2">
    <source>
        <dbReference type="EMBL" id="RKN83445.1"/>
    </source>
</evidence>
<evidence type="ECO:0000313" key="3">
    <source>
        <dbReference type="Proteomes" id="UP000276603"/>
    </source>
</evidence>
<feature type="domain" description="Right handed beta helix" evidence="1">
    <location>
        <begin position="146"/>
        <end position="300"/>
    </location>
</feature>
<dbReference type="SMART" id="SM00710">
    <property type="entry name" value="PbH1"/>
    <property type="match status" value="8"/>
</dbReference>
<dbReference type="InterPro" id="IPR011050">
    <property type="entry name" value="Pectin_lyase_fold/virulence"/>
</dbReference>
<gene>
    <name evidence="2" type="ORF">D7Z94_06385</name>
</gene>
<dbReference type="InterPro" id="IPR039448">
    <property type="entry name" value="Beta_helix"/>
</dbReference>
<dbReference type="EMBL" id="RBCJ01000001">
    <property type="protein sequence ID" value="RKN83445.1"/>
    <property type="molecule type" value="Genomic_DNA"/>
</dbReference>
<dbReference type="InterPro" id="IPR012334">
    <property type="entry name" value="Pectin_lyas_fold"/>
</dbReference>
<comment type="caution">
    <text evidence="2">The sequence shown here is derived from an EMBL/GenBank/DDBJ whole genome shotgun (WGS) entry which is preliminary data.</text>
</comment>
<sequence length="449" mass="49395">MKTKKLIQSLILASCICFLGYGKSTIDPVQSYEVYQSNDSIFVRGQIDFKTKYASVSADESLQFALDALKEKGGEVLVHNGRYVLGKQIELYSGIQLRGKGTATVFMLAGSHPTGIAFHAAEKNRVHISDISIVNKRETNNRARIGIDLDHCGDCLVEDVLVVGMKEYGIKLHNDSFLCEIRGARIADSGISGIFVLNIDQGGRGGDFVSNLISNCIIYGGNKGILTDRTMVLNITGCQVYQTKGVAFHISNWSNSVAITGCRTFQISDDAVVVEGSHEINMSGNIFCWHTGNGIVLKNAVWGSITGNNIIDTGSVNVFDETEDKFIKSGDRPFQKPIEDENAYTLYTAIVIKEESKGLVVGNNAIFNWHVLPPMKHGITEDSSCINNVITDNSINFCKDEGVVANGKGSKISNNMVYGDEPYIQPHVKKYQFFDPRVLNSFIEELKEF</sequence>
<dbReference type="Proteomes" id="UP000276603">
    <property type="component" value="Unassembled WGS sequence"/>
</dbReference>